<organism evidence="1">
    <name type="scientific">Anguilla anguilla</name>
    <name type="common">European freshwater eel</name>
    <name type="synonym">Muraena anguilla</name>
    <dbReference type="NCBI Taxonomy" id="7936"/>
    <lineage>
        <taxon>Eukaryota</taxon>
        <taxon>Metazoa</taxon>
        <taxon>Chordata</taxon>
        <taxon>Craniata</taxon>
        <taxon>Vertebrata</taxon>
        <taxon>Euteleostomi</taxon>
        <taxon>Actinopterygii</taxon>
        <taxon>Neopterygii</taxon>
        <taxon>Teleostei</taxon>
        <taxon>Anguilliformes</taxon>
        <taxon>Anguillidae</taxon>
        <taxon>Anguilla</taxon>
    </lineage>
</organism>
<protein>
    <submittedName>
        <fullName evidence="1">Uncharacterized protein</fullName>
    </submittedName>
</protein>
<dbReference type="EMBL" id="GBXM01067149">
    <property type="protein sequence ID" value="JAH41428.1"/>
    <property type="molecule type" value="Transcribed_RNA"/>
</dbReference>
<evidence type="ECO:0000313" key="1">
    <source>
        <dbReference type="EMBL" id="JAH41428.1"/>
    </source>
</evidence>
<accession>A0A0E9SLP6</accession>
<sequence length="20" mass="2262">MVATLHSDWLYSACLCGLFM</sequence>
<dbReference type="EMBL" id="GBXM01070163">
    <property type="protein sequence ID" value="JAH38414.1"/>
    <property type="molecule type" value="Transcribed_RNA"/>
</dbReference>
<proteinExistence type="predicted"/>
<dbReference type="AlphaFoldDB" id="A0A0E9SLP6"/>
<reference evidence="1" key="2">
    <citation type="journal article" date="2015" name="Fish Shellfish Immunol.">
        <title>Early steps in the European eel (Anguilla anguilla)-Vibrio vulnificus interaction in the gills: Role of the RtxA13 toxin.</title>
        <authorList>
            <person name="Callol A."/>
            <person name="Pajuelo D."/>
            <person name="Ebbesson L."/>
            <person name="Teles M."/>
            <person name="MacKenzie S."/>
            <person name="Amaro C."/>
        </authorList>
    </citation>
    <scope>NUCLEOTIDE SEQUENCE</scope>
</reference>
<reference evidence="1" key="1">
    <citation type="submission" date="2014-11" db="EMBL/GenBank/DDBJ databases">
        <authorList>
            <person name="Amaro Gonzalez C."/>
        </authorList>
    </citation>
    <scope>NUCLEOTIDE SEQUENCE</scope>
</reference>
<name>A0A0E9SLP6_ANGAN</name>